<dbReference type="SUPFAM" id="SSF48464">
    <property type="entry name" value="ENTH/VHS domain"/>
    <property type="match status" value="1"/>
</dbReference>
<feature type="region of interest" description="Disordered" evidence="1">
    <location>
        <begin position="324"/>
        <end position="439"/>
    </location>
</feature>
<feature type="region of interest" description="Disordered" evidence="1">
    <location>
        <begin position="177"/>
        <end position="201"/>
    </location>
</feature>
<evidence type="ECO:0000313" key="4">
    <source>
        <dbReference type="Proteomes" id="UP000809789"/>
    </source>
</evidence>
<keyword evidence="4" id="KW-1185">Reference proteome</keyword>
<protein>
    <recommendedName>
        <fullName evidence="2">GAT domain-containing protein</fullName>
    </recommendedName>
</protein>
<dbReference type="InterPro" id="IPR004152">
    <property type="entry name" value="GAT_dom"/>
</dbReference>
<dbReference type="InterPro" id="IPR008942">
    <property type="entry name" value="ENTH_VHS"/>
</dbReference>
<dbReference type="PROSITE" id="PS50909">
    <property type="entry name" value="GAT"/>
    <property type="match status" value="1"/>
</dbReference>
<gene>
    <name evidence="3" type="ORF">KVT40_001557</name>
</gene>
<comment type="caution">
    <text evidence="3">The sequence shown here is derived from an EMBL/GenBank/DDBJ whole genome shotgun (WGS) entry which is preliminary data.</text>
</comment>
<feature type="region of interest" description="Disordered" evidence="1">
    <location>
        <begin position="1"/>
        <end position="37"/>
    </location>
</feature>
<feature type="compositionally biased region" description="Polar residues" evidence="1">
    <location>
        <begin position="12"/>
        <end position="28"/>
    </location>
</feature>
<dbReference type="Gene3D" id="1.20.58.160">
    <property type="match status" value="1"/>
</dbReference>
<dbReference type="SUPFAM" id="SSF89009">
    <property type="entry name" value="GAT-like domain"/>
    <property type="match status" value="1"/>
</dbReference>
<name>A0A8K0PJV8_9PEZI</name>
<feature type="domain" description="GAT" evidence="2">
    <location>
        <begin position="201"/>
        <end position="290"/>
    </location>
</feature>
<feature type="compositionally biased region" description="Polar residues" evidence="1">
    <location>
        <begin position="424"/>
        <end position="439"/>
    </location>
</feature>
<dbReference type="OrthoDB" id="5393057at2759"/>
<accession>A0A8K0PJV8</accession>
<reference evidence="3" key="1">
    <citation type="submission" date="2021-07" db="EMBL/GenBank/DDBJ databases">
        <title>Elsinoe batatas strain:CRI-CJ2 Genome sequencing and assembly.</title>
        <authorList>
            <person name="Huang L."/>
        </authorList>
    </citation>
    <scope>NUCLEOTIDE SEQUENCE</scope>
    <source>
        <strain evidence="3">CRI-CJ2</strain>
    </source>
</reference>
<dbReference type="GO" id="GO:0043130">
    <property type="term" value="F:ubiquitin binding"/>
    <property type="evidence" value="ECO:0007669"/>
    <property type="project" value="InterPro"/>
</dbReference>
<evidence type="ECO:0000256" key="1">
    <source>
        <dbReference type="SAM" id="MobiDB-lite"/>
    </source>
</evidence>
<dbReference type="InterPro" id="IPR038425">
    <property type="entry name" value="GAT_sf"/>
</dbReference>
<dbReference type="CDD" id="cd21383">
    <property type="entry name" value="GAT_GGA_Tom1-like"/>
    <property type="match status" value="1"/>
</dbReference>
<evidence type="ECO:0000313" key="3">
    <source>
        <dbReference type="EMBL" id="KAG8629938.1"/>
    </source>
</evidence>
<dbReference type="EMBL" id="JAESVG020000002">
    <property type="protein sequence ID" value="KAG8629938.1"/>
    <property type="molecule type" value="Genomic_DNA"/>
</dbReference>
<dbReference type="AlphaFoldDB" id="A0A8K0PJV8"/>
<organism evidence="3 4">
    <name type="scientific">Elsinoe batatas</name>
    <dbReference type="NCBI Taxonomy" id="2601811"/>
    <lineage>
        <taxon>Eukaryota</taxon>
        <taxon>Fungi</taxon>
        <taxon>Dikarya</taxon>
        <taxon>Ascomycota</taxon>
        <taxon>Pezizomycotina</taxon>
        <taxon>Dothideomycetes</taxon>
        <taxon>Dothideomycetidae</taxon>
        <taxon>Myriangiales</taxon>
        <taxon>Elsinoaceae</taxon>
        <taxon>Elsinoe</taxon>
    </lineage>
</organism>
<dbReference type="Proteomes" id="UP000809789">
    <property type="component" value="Unassembled WGS sequence"/>
</dbReference>
<dbReference type="GO" id="GO:0035091">
    <property type="term" value="F:phosphatidylinositol binding"/>
    <property type="evidence" value="ECO:0007669"/>
    <property type="project" value="InterPro"/>
</dbReference>
<proteinExistence type="predicted"/>
<dbReference type="Pfam" id="PF03127">
    <property type="entry name" value="GAT"/>
    <property type="match status" value="1"/>
</dbReference>
<sequence>MPSFKSFKTGLLSRTKSSQSEQMANVSDDSPEGAAQRGVRLFCESGSPDGQGEEVLHLPVIVESAESSPAAATACAYQIRKFLSKEHFGKPHVQYNAVMLLRILSENPGPSFTKNVDKKFVDTTQTLLRTGKDPSVQQILRETLDAFEAERYNDEGLKKLLEMWRLNKGFRAVIPPQNAGWASGGQQNSGGRHGSSSRALPPPIELASRVEESKNTAKILMQLVQSTPTEEVLGNDLLKEFADRCQGAQRSMQGYINCDNPPPDDDTLQTLIEVTEQLSLSLSKHQRAVLTARRAAGLTTSNAASPDPESQGGQQVYANPVSAQDNYVPEPQSPTAASLQAARDRTADRERIEARERMEAREAEQDRQDRLRQQQHSPTTQYSAPAGPPPGRTEQDPFGDNAERSNYQQPRSTYEYRSDEAPTAPSSTQQQQHPVTYRY</sequence>
<feature type="compositionally biased region" description="Basic and acidic residues" evidence="1">
    <location>
        <begin position="342"/>
        <end position="372"/>
    </location>
</feature>
<evidence type="ECO:0000259" key="2">
    <source>
        <dbReference type="PROSITE" id="PS50909"/>
    </source>
</evidence>
<dbReference type="Gene3D" id="1.25.40.90">
    <property type="match status" value="1"/>
</dbReference>